<gene>
    <name evidence="8" type="ORF">ciss_19030</name>
</gene>
<comment type="caution">
    <text evidence="8">The sequence shown here is derived from an EMBL/GenBank/DDBJ whole genome shotgun (WGS) entry which is preliminary data.</text>
</comment>
<dbReference type="InterPro" id="IPR034428">
    <property type="entry name" value="ThiH/NoCL/HydG-like"/>
</dbReference>
<name>A0A1L8D471_9THEO</name>
<dbReference type="EMBL" id="BDJL01000120">
    <property type="protein sequence ID" value="GAV25970.1"/>
    <property type="molecule type" value="Genomic_DNA"/>
</dbReference>
<dbReference type="Proteomes" id="UP000187338">
    <property type="component" value="Unassembled WGS sequence"/>
</dbReference>
<dbReference type="SMART" id="SM00876">
    <property type="entry name" value="BATS"/>
    <property type="match status" value="1"/>
</dbReference>
<keyword evidence="3" id="KW-0949">S-adenosyl-L-methionine</keyword>
<dbReference type="SFLD" id="SFLDF00301">
    <property type="entry name" value="2-iminoacetate_synthase_(ThiH)"/>
    <property type="match status" value="1"/>
</dbReference>
<dbReference type="InterPro" id="IPR013785">
    <property type="entry name" value="Aldolase_TIM"/>
</dbReference>
<dbReference type="SFLD" id="SFLDG01060">
    <property type="entry name" value="BATS_domain_containing"/>
    <property type="match status" value="1"/>
</dbReference>
<dbReference type="Pfam" id="PF06968">
    <property type="entry name" value="BATS"/>
    <property type="match status" value="1"/>
</dbReference>
<dbReference type="PANTHER" id="PTHR43583">
    <property type="entry name" value="2-IMINOACETATE SYNTHASE"/>
    <property type="match status" value="1"/>
</dbReference>
<dbReference type="SFLD" id="SFLDS00029">
    <property type="entry name" value="Radical_SAM"/>
    <property type="match status" value="1"/>
</dbReference>
<dbReference type="InterPro" id="IPR012726">
    <property type="entry name" value="ThiH"/>
</dbReference>
<dbReference type="GO" id="GO:0051539">
    <property type="term" value="F:4 iron, 4 sulfur cluster binding"/>
    <property type="evidence" value="ECO:0007669"/>
    <property type="project" value="UniProtKB-KW"/>
</dbReference>
<reference evidence="9" key="1">
    <citation type="submission" date="2016-12" db="EMBL/GenBank/DDBJ databases">
        <title>Draft Genome Sequences od Carboxydothermus pertinax and islandicus, Hydrogenogenic Carboxydotrophic Bacteria.</title>
        <authorList>
            <person name="Fukuyama Y."/>
            <person name="Ohmae K."/>
            <person name="Yoneda Y."/>
            <person name="Yoshida T."/>
            <person name="Sako Y."/>
        </authorList>
    </citation>
    <scope>NUCLEOTIDE SEQUENCE [LARGE SCALE GENOMIC DNA]</scope>
    <source>
        <strain evidence="9">SET</strain>
    </source>
</reference>
<evidence type="ECO:0000256" key="3">
    <source>
        <dbReference type="ARBA" id="ARBA00022691"/>
    </source>
</evidence>
<dbReference type="InterPro" id="IPR010722">
    <property type="entry name" value="BATS_dom"/>
</dbReference>
<evidence type="ECO:0000259" key="7">
    <source>
        <dbReference type="SMART" id="SM00876"/>
    </source>
</evidence>
<dbReference type="InterPro" id="IPR007197">
    <property type="entry name" value="rSAM"/>
</dbReference>
<organism evidence="8 9">
    <name type="scientific">Carboxydothermus islandicus</name>
    <dbReference type="NCBI Taxonomy" id="661089"/>
    <lineage>
        <taxon>Bacteria</taxon>
        <taxon>Bacillati</taxon>
        <taxon>Bacillota</taxon>
        <taxon>Clostridia</taxon>
        <taxon>Thermoanaerobacterales</taxon>
        <taxon>Thermoanaerobacteraceae</taxon>
        <taxon>Carboxydothermus</taxon>
    </lineage>
</organism>
<dbReference type="CDD" id="cd01335">
    <property type="entry name" value="Radical_SAM"/>
    <property type="match status" value="1"/>
</dbReference>
<dbReference type="STRING" id="661089.ciss_19030"/>
<dbReference type="NCBIfam" id="TIGR02351">
    <property type="entry name" value="thiH"/>
    <property type="match status" value="1"/>
</dbReference>
<evidence type="ECO:0000256" key="5">
    <source>
        <dbReference type="ARBA" id="ARBA00023004"/>
    </source>
</evidence>
<evidence type="ECO:0000256" key="4">
    <source>
        <dbReference type="ARBA" id="ARBA00022723"/>
    </source>
</evidence>
<comment type="cofactor">
    <cofactor evidence="1">
        <name>[4Fe-4S] cluster</name>
        <dbReference type="ChEBI" id="CHEBI:49883"/>
    </cofactor>
</comment>
<dbReference type="SUPFAM" id="SSF102114">
    <property type="entry name" value="Radical SAM enzymes"/>
    <property type="match status" value="1"/>
</dbReference>
<dbReference type="Gene3D" id="3.20.20.70">
    <property type="entry name" value="Aldolase class I"/>
    <property type="match status" value="1"/>
</dbReference>
<keyword evidence="5" id="KW-0408">Iron</keyword>
<dbReference type="GO" id="GO:0003824">
    <property type="term" value="F:catalytic activity"/>
    <property type="evidence" value="ECO:0007669"/>
    <property type="project" value="InterPro"/>
</dbReference>
<evidence type="ECO:0000313" key="8">
    <source>
        <dbReference type="EMBL" id="GAV25970.1"/>
    </source>
</evidence>
<dbReference type="Pfam" id="PF04055">
    <property type="entry name" value="Radical_SAM"/>
    <property type="match status" value="1"/>
</dbReference>
<dbReference type="SFLD" id="SFLDG01081">
    <property type="entry name" value="cleavage_of_the_Ca-Cb_bond_in"/>
    <property type="match status" value="1"/>
</dbReference>
<keyword evidence="4" id="KW-0479">Metal-binding</keyword>
<evidence type="ECO:0000256" key="1">
    <source>
        <dbReference type="ARBA" id="ARBA00001966"/>
    </source>
</evidence>
<dbReference type="GO" id="GO:0009228">
    <property type="term" value="P:thiamine biosynthetic process"/>
    <property type="evidence" value="ECO:0007669"/>
    <property type="project" value="InterPro"/>
</dbReference>
<dbReference type="AlphaFoldDB" id="A0A1L8D471"/>
<sequence>MLAVLDYLQKCFELYFRYEQYVPSYSEALDILAKDYLDKIDLVKLLNVEDEEIIKLMAKKAKRITELNFGKVILLYAPLYIANFCENGCVYCGFFKLRKYPREKLSLEQMEEEMLQIKNEGIDSILLLTGEDRKNSPFAYIKNACKLATKYFSEVSIEVYPLSKEEYEELARIGVIGITIYQETYIKKDYEKLHLFGPKKDYEFRLYTPERALKAGFKTACIGPLLGLSLPKLDVYAAILHADYLMKKYPQAEIAISFPRLRAANTEFKTKHVVSDKEFIKFLLVARLFLPRIGINLSTRERPNLRDALLDICITKISAGSKTTVGGYLGKKEDSQGQFEVEDRRMVTEIIEVIRKKGLRPEFTNWIRGVRPYELL</sequence>
<proteinExistence type="predicted"/>
<accession>A0A1L8D471</accession>
<evidence type="ECO:0000256" key="6">
    <source>
        <dbReference type="ARBA" id="ARBA00023014"/>
    </source>
</evidence>
<keyword evidence="9" id="KW-1185">Reference proteome</keyword>
<evidence type="ECO:0000256" key="2">
    <source>
        <dbReference type="ARBA" id="ARBA00022485"/>
    </source>
</evidence>
<keyword evidence="2" id="KW-0004">4Fe-4S</keyword>
<dbReference type="GO" id="GO:0005506">
    <property type="term" value="F:iron ion binding"/>
    <property type="evidence" value="ECO:0007669"/>
    <property type="project" value="InterPro"/>
</dbReference>
<evidence type="ECO:0000313" key="9">
    <source>
        <dbReference type="Proteomes" id="UP000187338"/>
    </source>
</evidence>
<dbReference type="InterPro" id="IPR058240">
    <property type="entry name" value="rSAM_sf"/>
</dbReference>
<keyword evidence="6" id="KW-0411">Iron-sulfur</keyword>
<protein>
    <submittedName>
        <fullName evidence="8">Thiamine biosynthesis protein ThiH</fullName>
    </submittedName>
</protein>
<dbReference type="PANTHER" id="PTHR43583:SF1">
    <property type="entry name" value="2-IMINOACETATE SYNTHASE"/>
    <property type="match status" value="1"/>
</dbReference>
<feature type="domain" description="Biotin and thiamin synthesis-associated" evidence="7">
    <location>
        <begin position="257"/>
        <end position="361"/>
    </location>
</feature>